<proteinExistence type="predicted"/>
<evidence type="ECO:0000313" key="2">
    <source>
        <dbReference type="Proteomes" id="UP000238916"/>
    </source>
</evidence>
<organism evidence="1 2">
    <name type="scientific">Candidatus Desulfosporosinus infrequens</name>
    <dbReference type="NCBI Taxonomy" id="2043169"/>
    <lineage>
        <taxon>Bacteria</taxon>
        <taxon>Bacillati</taxon>
        <taxon>Bacillota</taxon>
        <taxon>Clostridia</taxon>
        <taxon>Eubacteriales</taxon>
        <taxon>Desulfitobacteriaceae</taxon>
        <taxon>Desulfosporosinus</taxon>
    </lineage>
</organism>
<dbReference type="Proteomes" id="UP000238916">
    <property type="component" value="Unassembled WGS sequence"/>
</dbReference>
<name>A0A2U3LH10_9FIRM</name>
<gene>
    <name evidence="1" type="ORF">SBF1_50109</name>
</gene>
<dbReference type="AlphaFoldDB" id="A0A2U3LH10"/>
<protein>
    <submittedName>
        <fullName evidence="1">Uncharacterized protein</fullName>
    </submittedName>
</protein>
<sequence length="84" mass="10043">MQHWYIVYMTRPDIWLKAKEAENEIGHSIKSDMYLDEMEPMFEEMKRNDVPATEHIASAQFWKLAKTHGKQLSFFDELPCECVF</sequence>
<accession>A0A2U3LH10</accession>
<evidence type="ECO:0000313" key="1">
    <source>
        <dbReference type="EMBL" id="SPF51225.1"/>
    </source>
</evidence>
<reference evidence="2" key="1">
    <citation type="submission" date="2018-02" db="EMBL/GenBank/DDBJ databases">
        <authorList>
            <person name="Hausmann B."/>
        </authorList>
    </citation>
    <scope>NUCLEOTIDE SEQUENCE [LARGE SCALE GENOMIC DNA]</scope>
    <source>
        <strain evidence="2">Peat soil MAG SbF1</strain>
    </source>
</reference>
<dbReference type="EMBL" id="OMOF01000445">
    <property type="protein sequence ID" value="SPF51225.1"/>
    <property type="molecule type" value="Genomic_DNA"/>
</dbReference>